<proteinExistence type="predicted"/>
<evidence type="ECO:0000313" key="2">
    <source>
        <dbReference type="Proteomes" id="UP000326396"/>
    </source>
</evidence>
<dbReference type="Proteomes" id="UP000326396">
    <property type="component" value="Linkage Group LG1"/>
</dbReference>
<dbReference type="AlphaFoldDB" id="A0A5N6PYZ9"/>
<name>A0A5N6PYZ9_9ASTR</name>
<protein>
    <submittedName>
        <fullName evidence="1">Uncharacterized protein</fullName>
    </submittedName>
</protein>
<keyword evidence="2" id="KW-1185">Reference proteome</keyword>
<accession>A0A5N6PYZ9</accession>
<sequence>MFTLTKSNGGIMVLDLFQLMIIAEPFVYDLEGLPLHNPDNGSDGRIASKWAKARAHIYSELFSLPKTNKEDILVKVSSKEDLSEAQKITKIKCLL</sequence>
<comment type="caution">
    <text evidence="1">The sequence shown here is derived from an EMBL/GenBank/DDBJ whole genome shotgun (WGS) entry which is preliminary data.</text>
</comment>
<evidence type="ECO:0000313" key="1">
    <source>
        <dbReference type="EMBL" id="KAD7477595.1"/>
    </source>
</evidence>
<dbReference type="EMBL" id="SZYD01000001">
    <property type="protein sequence ID" value="KAD7477595.1"/>
    <property type="molecule type" value="Genomic_DNA"/>
</dbReference>
<organism evidence="1 2">
    <name type="scientific">Mikania micrantha</name>
    <name type="common">bitter vine</name>
    <dbReference type="NCBI Taxonomy" id="192012"/>
    <lineage>
        <taxon>Eukaryota</taxon>
        <taxon>Viridiplantae</taxon>
        <taxon>Streptophyta</taxon>
        <taxon>Embryophyta</taxon>
        <taxon>Tracheophyta</taxon>
        <taxon>Spermatophyta</taxon>
        <taxon>Magnoliopsida</taxon>
        <taxon>eudicotyledons</taxon>
        <taxon>Gunneridae</taxon>
        <taxon>Pentapetalae</taxon>
        <taxon>asterids</taxon>
        <taxon>campanulids</taxon>
        <taxon>Asterales</taxon>
        <taxon>Asteraceae</taxon>
        <taxon>Asteroideae</taxon>
        <taxon>Heliantheae alliance</taxon>
        <taxon>Eupatorieae</taxon>
        <taxon>Mikania</taxon>
    </lineage>
</organism>
<gene>
    <name evidence="1" type="ORF">E3N88_00731</name>
</gene>
<reference evidence="1 2" key="1">
    <citation type="submission" date="2019-05" db="EMBL/GenBank/DDBJ databases">
        <title>Mikania micrantha, genome provides insights into the molecular mechanism of rapid growth.</title>
        <authorList>
            <person name="Liu B."/>
        </authorList>
    </citation>
    <scope>NUCLEOTIDE SEQUENCE [LARGE SCALE GENOMIC DNA]</scope>
    <source>
        <strain evidence="1">NLD-2019</strain>
        <tissue evidence="1">Leaf</tissue>
    </source>
</reference>